<dbReference type="GO" id="GO:0016491">
    <property type="term" value="F:oxidoreductase activity"/>
    <property type="evidence" value="ECO:0007669"/>
    <property type="project" value="UniProtKB-KW"/>
</dbReference>
<dbReference type="Pfam" id="PF05368">
    <property type="entry name" value="NmrA"/>
    <property type="match status" value="1"/>
</dbReference>
<name>F8NKH6_SERL9</name>
<dbReference type="SUPFAM" id="SSF51735">
    <property type="entry name" value="NAD(P)-binding Rossmann-fold domains"/>
    <property type="match status" value="1"/>
</dbReference>
<dbReference type="Proteomes" id="UP000008064">
    <property type="component" value="Unassembled WGS sequence"/>
</dbReference>
<organism>
    <name type="scientific">Serpula lacrymans var. lacrymans (strain S7.9)</name>
    <name type="common">Dry rot fungus</name>
    <dbReference type="NCBI Taxonomy" id="578457"/>
    <lineage>
        <taxon>Eukaryota</taxon>
        <taxon>Fungi</taxon>
        <taxon>Dikarya</taxon>
        <taxon>Basidiomycota</taxon>
        <taxon>Agaricomycotina</taxon>
        <taxon>Agaricomycetes</taxon>
        <taxon>Agaricomycetidae</taxon>
        <taxon>Boletales</taxon>
        <taxon>Coniophorineae</taxon>
        <taxon>Serpulaceae</taxon>
        <taxon>Serpula</taxon>
    </lineage>
</organism>
<dbReference type="AlphaFoldDB" id="F8NKH6"/>
<evidence type="ECO:0000256" key="1">
    <source>
        <dbReference type="ARBA" id="ARBA00022857"/>
    </source>
</evidence>
<dbReference type="PANTHER" id="PTHR47706:SF9">
    <property type="entry name" value="NMRA-LIKE DOMAIN-CONTAINING PROTEIN-RELATED"/>
    <property type="match status" value="1"/>
</dbReference>
<dbReference type="InterPro" id="IPR051609">
    <property type="entry name" value="NmrA/Isoflavone_reductase-like"/>
</dbReference>
<evidence type="ECO:0000256" key="2">
    <source>
        <dbReference type="ARBA" id="ARBA00023002"/>
    </source>
</evidence>
<dbReference type="InterPro" id="IPR008030">
    <property type="entry name" value="NmrA-like"/>
</dbReference>
<reference evidence="4" key="1">
    <citation type="submission" date="2011-04" db="EMBL/GenBank/DDBJ databases">
        <title>Evolution of plant cell wall degrading machinery underlies the functional diversity of forest fungi.</title>
        <authorList>
            <consortium name="US DOE Joint Genome Institute (JGI-PGF)"/>
            <person name="Eastwood D.C."/>
            <person name="Floudas D."/>
            <person name="Binder M."/>
            <person name="Majcherczyk A."/>
            <person name="Schneider P."/>
            <person name="Aerts A."/>
            <person name="Asiegbu F.O."/>
            <person name="Baker S.E."/>
            <person name="Barry K."/>
            <person name="Bendiksby M."/>
            <person name="Blumentritt M."/>
            <person name="Coutinho P.M."/>
            <person name="Cullen D."/>
            <person name="Cullen D."/>
            <person name="Gathman A."/>
            <person name="Goodell B."/>
            <person name="Henrissat B."/>
            <person name="Ihrmark K."/>
            <person name="Kauserud H."/>
            <person name="Kohler A."/>
            <person name="LaButti K."/>
            <person name="Lapidus A."/>
            <person name="Lavin J.L."/>
            <person name="Lee Y.-H."/>
            <person name="Lindquist E."/>
            <person name="Lilly W."/>
            <person name="Lucas S."/>
            <person name="Morin E."/>
            <person name="Murat C."/>
            <person name="Oguiza J.A."/>
            <person name="Park J."/>
            <person name="Pisabarro A.G."/>
            <person name="Riley R."/>
            <person name="Rosling A."/>
            <person name="Salamov A."/>
            <person name="Schmidt O."/>
            <person name="Schmutz J."/>
            <person name="Skrede I."/>
            <person name="Stenlid J."/>
            <person name="Wiebenga A."/>
            <person name="Xie X."/>
            <person name="Kues U."/>
            <person name="Hibbett D.S."/>
            <person name="Hoffmeister D."/>
            <person name="Hogberg N."/>
            <person name="Martin F."/>
            <person name="Grigoriev I.V."/>
            <person name="Watkinson S.C."/>
        </authorList>
    </citation>
    <scope>NUCLEOTIDE SEQUENCE</scope>
    <source>
        <strain evidence="4">S7.9</strain>
    </source>
</reference>
<evidence type="ECO:0000313" key="4">
    <source>
        <dbReference type="EMBL" id="EGO28442.1"/>
    </source>
</evidence>
<keyword evidence="2" id="KW-0560">Oxidoreductase</keyword>
<proteinExistence type="predicted"/>
<feature type="domain" description="NmrA-like" evidence="3">
    <location>
        <begin position="9"/>
        <end position="247"/>
    </location>
</feature>
<dbReference type="Gene3D" id="3.40.50.720">
    <property type="entry name" value="NAD(P)-binding Rossmann-like Domain"/>
    <property type="match status" value="1"/>
</dbReference>
<dbReference type="HOGENOM" id="CLU_044876_6_1_1"/>
<accession>F8NKH6</accession>
<dbReference type="KEGG" id="sla:SERLADRAFT_458846"/>
<keyword evidence="1" id="KW-0521">NADP</keyword>
<dbReference type="EMBL" id="GL945430">
    <property type="protein sequence ID" value="EGO28442.1"/>
    <property type="molecule type" value="Genomic_DNA"/>
</dbReference>
<dbReference type="GeneID" id="18817793"/>
<dbReference type="OrthoDB" id="5283654at2759"/>
<sequence>MSTSESTYKTFAIVGAGPSVGLPIVRALLARNVQVVVLTRSASTREFPAGARVAAADYSDVAAVSSVLREHNVDVVVSALSADGFSSQKPLADASKIAGVKLFVPSEYGMPTEGGTDGIAILKSQFAEYLKSIELPSARIYNGLFHEYVPWLAAVPETGKFLIVGSGKTPASYTAIEDVAGFLAHVLTTLSPSKLHNASFRIEGERGSLSDVAKLYEGKAAVEYTDAIPAEVPDAPVRNYLQHKFEEGAASTGFEFALGRDGKEPAGSSNALWEGHHWKTLKEVLKL</sequence>
<dbReference type="PANTHER" id="PTHR47706">
    <property type="entry name" value="NMRA-LIKE FAMILY PROTEIN"/>
    <property type="match status" value="1"/>
</dbReference>
<gene>
    <name evidence="4" type="ORF">SERLADRAFT_458846</name>
</gene>
<dbReference type="InterPro" id="IPR036291">
    <property type="entry name" value="NAD(P)-bd_dom_sf"/>
</dbReference>
<protein>
    <recommendedName>
        <fullName evidence="3">NmrA-like domain-containing protein</fullName>
    </recommendedName>
</protein>
<dbReference type="RefSeq" id="XP_007314641.1">
    <property type="nucleotide sequence ID" value="XM_007314579.1"/>
</dbReference>
<evidence type="ECO:0000259" key="3">
    <source>
        <dbReference type="Pfam" id="PF05368"/>
    </source>
</evidence>